<proteinExistence type="predicted"/>
<dbReference type="EMBL" id="OV651821">
    <property type="protein sequence ID" value="CAH1115767.1"/>
    <property type="molecule type" value="Genomic_DNA"/>
</dbReference>
<keyword evidence="3" id="KW-1185">Reference proteome</keyword>
<keyword evidence="1" id="KW-1133">Transmembrane helix</keyword>
<reference evidence="2" key="1">
    <citation type="submission" date="2022-01" db="EMBL/GenBank/DDBJ databases">
        <authorList>
            <person name="King R."/>
        </authorList>
    </citation>
    <scope>NUCLEOTIDE SEQUENCE</scope>
</reference>
<feature type="transmembrane region" description="Helical" evidence="1">
    <location>
        <begin position="6"/>
        <end position="22"/>
    </location>
</feature>
<accession>A0A9P0DG54</accession>
<protein>
    <submittedName>
        <fullName evidence="2">Uncharacterized protein</fullName>
    </submittedName>
</protein>
<dbReference type="AlphaFoldDB" id="A0A9P0DG54"/>
<evidence type="ECO:0000313" key="2">
    <source>
        <dbReference type="EMBL" id="CAH1115767.1"/>
    </source>
</evidence>
<keyword evidence="1" id="KW-0472">Membrane</keyword>
<name>A0A9P0DG54_9CUCU</name>
<dbReference type="Proteomes" id="UP001153636">
    <property type="component" value="Chromosome 9"/>
</dbReference>
<keyword evidence="1" id="KW-0812">Transmembrane</keyword>
<gene>
    <name evidence="2" type="ORF">PSYICH_LOCUS15184</name>
</gene>
<sequence>MRTPLAMELIQMIMILILNGFLEKRQKTEQKQNSASQMRILLEITTKAADLTGILSRNVAKIATAVLDDTSLVSADEQGTIIDKNKEEEHIAFIEELESKYLGHESLVPPVKVTDISKGLMFFYKRKQDRHDKLYCD</sequence>
<evidence type="ECO:0000256" key="1">
    <source>
        <dbReference type="SAM" id="Phobius"/>
    </source>
</evidence>
<organism evidence="2 3">
    <name type="scientific">Psylliodes chrysocephalus</name>
    <dbReference type="NCBI Taxonomy" id="3402493"/>
    <lineage>
        <taxon>Eukaryota</taxon>
        <taxon>Metazoa</taxon>
        <taxon>Ecdysozoa</taxon>
        <taxon>Arthropoda</taxon>
        <taxon>Hexapoda</taxon>
        <taxon>Insecta</taxon>
        <taxon>Pterygota</taxon>
        <taxon>Neoptera</taxon>
        <taxon>Endopterygota</taxon>
        <taxon>Coleoptera</taxon>
        <taxon>Polyphaga</taxon>
        <taxon>Cucujiformia</taxon>
        <taxon>Chrysomeloidea</taxon>
        <taxon>Chrysomelidae</taxon>
        <taxon>Galerucinae</taxon>
        <taxon>Alticini</taxon>
        <taxon>Psylliodes</taxon>
    </lineage>
</organism>
<evidence type="ECO:0000313" key="3">
    <source>
        <dbReference type="Proteomes" id="UP001153636"/>
    </source>
</evidence>